<name>A0A1M6NU77_9FIRM</name>
<evidence type="ECO:0000313" key="1">
    <source>
        <dbReference type="EMBL" id="SHJ99172.1"/>
    </source>
</evidence>
<reference evidence="1 2" key="1">
    <citation type="submission" date="2016-11" db="EMBL/GenBank/DDBJ databases">
        <authorList>
            <person name="Varghese N."/>
            <person name="Submissions S."/>
        </authorList>
    </citation>
    <scope>NUCLEOTIDE SEQUENCE [LARGE SCALE GENOMIC DNA]</scope>
    <source>
        <strain evidence="1 2">DSM 15287</strain>
    </source>
</reference>
<proteinExistence type="predicted"/>
<gene>
    <name evidence="1" type="ORF">SAMN02745170_03870</name>
</gene>
<organism evidence="1 2">
    <name type="scientific">Propionispora hippei DSM 15287</name>
    <dbReference type="NCBI Taxonomy" id="1123003"/>
    <lineage>
        <taxon>Bacteria</taxon>
        <taxon>Bacillati</taxon>
        <taxon>Bacillota</taxon>
        <taxon>Negativicutes</taxon>
        <taxon>Selenomonadales</taxon>
        <taxon>Sporomusaceae</taxon>
        <taxon>Propionispora</taxon>
    </lineage>
</organism>
<sequence>MQVYCVYLQNNGQSNHINYREALFIENKTYCDPKNNIYSQNTNNPKYGKMYPESRALICYKIHCEGVFLVERNFIC</sequence>
<accession>A0A1M6NU77</accession>
<dbReference type="Proteomes" id="UP000322917">
    <property type="component" value="Unassembled WGS sequence"/>
</dbReference>
<evidence type="ECO:0000313" key="2">
    <source>
        <dbReference type="Proteomes" id="UP000322917"/>
    </source>
</evidence>
<keyword evidence="2" id="KW-1185">Reference proteome</keyword>
<dbReference type="AlphaFoldDB" id="A0A1M6NU77"/>
<dbReference type="EMBL" id="FQZD01000058">
    <property type="protein sequence ID" value="SHJ99172.1"/>
    <property type="molecule type" value="Genomic_DNA"/>
</dbReference>
<protein>
    <submittedName>
        <fullName evidence="1">Uncharacterized protein</fullName>
    </submittedName>
</protein>